<dbReference type="GO" id="GO:0046872">
    <property type="term" value="F:metal ion binding"/>
    <property type="evidence" value="ECO:0007669"/>
    <property type="project" value="UniProtKB-KW"/>
</dbReference>
<keyword evidence="3" id="KW-0479">Metal-binding</keyword>
<protein>
    <submittedName>
        <fullName evidence="14">Lectin, mannose-binding 2-like a</fullName>
    </submittedName>
</protein>
<dbReference type="FunFam" id="2.60.120.200:FF:000017">
    <property type="entry name" value="Vesicular integral-membrane protein VIP36"/>
    <property type="match status" value="1"/>
</dbReference>
<accession>H2VF28</accession>
<evidence type="ECO:0000256" key="2">
    <source>
        <dbReference type="ARBA" id="ARBA00022692"/>
    </source>
</evidence>
<dbReference type="Proteomes" id="UP000005226">
    <property type="component" value="Chromosome 6"/>
</dbReference>
<evidence type="ECO:0000256" key="1">
    <source>
        <dbReference type="ARBA" id="ARBA00004194"/>
    </source>
</evidence>
<reference evidence="14" key="2">
    <citation type="submission" date="2025-08" db="UniProtKB">
        <authorList>
            <consortium name="Ensembl"/>
        </authorList>
    </citation>
    <scope>IDENTIFICATION</scope>
</reference>
<gene>
    <name evidence="14" type="primary">lman2la</name>
</gene>
<dbReference type="OMA" id="GCSIDYR"/>
<evidence type="ECO:0000256" key="3">
    <source>
        <dbReference type="ARBA" id="ARBA00022723"/>
    </source>
</evidence>
<evidence type="ECO:0000256" key="10">
    <source>
        <dbReference type="ARBA" id="ARBA00023180"/>
    </source>
</evidence>
<dbReference type="SUPFAM" id="SSF49899">
    <property type="entry name" value="Concanavalin A-like lectins/glucanases"/>
    <property type="match status" value="1"/>
</dbReference>
<dbReference type="Pfam" id="PF03388">
    <property type="entry name" value="Lectin_leg-like"/>
    <property type="match status" value="1"/>
</dbReference>
<evidence type="ECO:0000256" key="12">
    <source>
        <dbReference type="SAM" id="Phobius"/>
    </source>
</evidence>
<proteinExistence type="predicted"/>
<dbReference type="InterPro" id="IPR051136">
    <property type="entry name" value="Intracellular_Lectin-GPT"/>
</dbReference>
<dbReference type="PANTHER" id="PTHR12223:SF20">
    <property type="entry name" value="VIP36-LIKE PROTEIN"/>
    <property type="match status" value="1"/>
</dbReference>
<dbReference type="InterPro" id="IPR005052">
    <property type="entry name" value="Lectin_leg"/>
</dbReference>
<keyword evidence="4" id="KW-0732">Signal</keyword>
<dbReference type="Ensembl" id="ENSTRUT00000047987.3">
    <property type="protein sequence ID" value="ENSTRUP00000047825.3"/>
    <property type="gene ID" value="ENSTRUG00000018670.3"/>
</dbReference>
<evidence type="ECO:0000259" key="13">
    <source>
        <dbReference type="PROSITE" id="PS51328"/>
    </source>
</evidence>
<evidence type="ECO:0000256" key="8">
    <source>
        <dbReference type="ARBA" id="ARBA00023136"/>
    </source>
</evidence>
<sequence>MLLGEPIERKRIIQWAEPCPTMAAVCGNHLYRESKITILRKIMPLKPRWAFVFLIITTSLCSADDDHEMEEFLKREYSLSKPYQGVGSLSSSHWELMGDAMVTTEQVRLTPDMQSRQGAVWSRIPCHLKDWEMQVHFKIHGQGKKNLNGDGLAIWYSKERMQKGPVFGNMDNFTGLGVFVDTYPNEEKHLEAQKKRYTPRTQRIFPYVLAMVGNGSIGYDHERDGRPTELGGCNAMVRNLKHDTFLFIRYVRRRLTVMIDIDGQHEWRDCLDLPGVQLPRGYYFGATALTGDLSDNHDIISLKLYELTVIRSEKEEEEEEEEITIPSVDNFELLRRKTNAHLQPLHRGMSTVAIFFTVLFSMLGCIFLIIIGLVGYNQWKESRRKRFY</sequence>
<dbReference type="GO" id="GO:0005789">
    <property type="term" value="C:endoplasmic reticulum membrane"/>
    <property type="evidence" value="ECO:0007669"/>
    <property type="project" value="TreeGrafter"/>
</dbReference>
<evidence type="ECO:0000256" key="11">
    <source>
        <dbReference type="ARBA" id="ARBA00046288"/>
    </source>
</evidence>
<organism evidence="14 15">
    <name type="scientific">Takifugu rubripes</name>
    <name type="common">Japanese pufferfish</name>
    <name type="synonym">Fugu rubripes</name>
    <dbReference type="NCBI Taxonomy" id="31033"/>
    <lineage>
        <taxon>Eukaryota</taxon>
        <taxon>Metazoa</taxon>
        <taxon>Chordata</taxon>
        <taxon>Craniata</taxon>
        <taxon>Vertebrata</taxon>
        <taxon>Euteleostomi</taxon>
        <taxon>Actinopterygii</taxon>
        <taxon>Neopterygii</taxon>
        <taxon>Teleostei</taxon>
        <taxon>Neoteleostei</taxon>
        <taxon>Acanthomorphata</taxon>
        <taxon>Eupercaria</taxon>
        <taxon>Tetraodontiformes</taxon>
        <taxon>Tetradontoidea</taxon>
        <taxon>Tetraodontidae</taxon>
        <taxon>Takifugu</taxon>
    </lineage>
</organism>
<dbReference type="AlphaFoldDB" id="H2VF28"/>
<evidence type="ECO:0000256" key="4">
    <source>
        <dbReference type="ARBA" id="ARBA00022729"/>
    </source>
</evidence>
<dbReference type="GO" id="GO:0006888">
    <property type="term" value="P:endoplasmic reticulum to Golgi vesicle-mediated transport"/>
    <property type="evidence" value="ECO:0007669"/>
    <property type="project" value="TreeGrafter"/>
</dbReference>
<keyword evidence="5" id="KW-0430">Lectin</keyword>
<evidence type="ECO:0000313" key="14">
    <source>
        <dbReference type="Ensembl" id="ENSTRUP00000047825.3"/>
    </source>
</evidence>
<dbReference type="GeneTree" id="ENSGT00940000155596"/>
<evidence type="ECO:0000313" key="15">
    <source>
        <dbReference type="Proteomes" id="UP000005226"/>
    </source>
</evidence>
<dbReference type="GO" id="GO:0005537">
    <property type="term" value="F:D-mannose binding"/>
    <property type="evidence" value="ECO:0007669"/>
    <property type="project" value="TreeGrafter"/>
</dbReference>
<name>H2VF28_TAKRU</name>
<dbReference type="Gene3D" id="2.60.120.200">
    <property type="match status" value="1"/>
</dbReference>
<dbReference type="PANTHER" id="PTHR12223">
    <property type="entry name" value="VESICULAR MANNOSE-BINDING LECTIN"/>
    <property type="match status" value="1"/>
</dbReference>
<keyword evidence="9" id="KW-1015">Disulfide bond</keyword>
<reference evidence="14" key="3">
    <citation type="submission" date="2025-09" db="UniProtKB">
        <authorList>
            <consortium name="Ensembl"/>
        </authorList>
    </citation>
    <scope>IDENTIFICATION</scope>
</reference>
<dbReference type="InterPro" id="IPR013320">
    <property type="entry name" value="ConA-like_dom_sf"/>
</dbReference>
<comment type="subcellular location">
    <subcellularLocation>
        <location evidence="11">Endomembrane system</location>
        <topology evidence="11">Single-pass type I membrane protein</topology>
    </subcellularLocation>
    <subcellularLocation>
        <location evidence="1">Golgi apparatus membrane</location>
        <topology evidence="1">Single-pass membrane protein</topology>
    </subcellularLocation>
</comment>
<keyword evidence="2 12" id="KW-0812">Transmembrane</keyword>
<keyword evidence="6 12" id="KW-1133">Transmembrane helix</keyword>
<keyword evidence="8 12" id="KW-0472">Membrane</keyword>
<reference evidence="14 15" key="1">
    <citation type="journal article" date="2011" name="Genome Biol. Evol.">
        <title>Integration of the genetic map and genome assembly of fugu facilitates insights into distinct features of genome evolution in teleosts and mammals.</title>
        <authorList>
            <person name="Kai W."/>
            <person name="Kikuchi K."/>
            <person name="Tohari S."/>
            <person name="Chew A.K."/>
            <person name="Tay A."/>
            <person name="Fujiwara A."/>
            <person name="Hosoya S."/>
            <person name="Suetake H."/>
            <person name="Naruse K."/>
            <person name="Brenner S."/>
            <person name="Suzuki Y."/>
            <person name="Venkatesh B."/>
        </authorList>
    </citation>
    <scope>NUCLEOTIDE SEQUENCE [LARGE SCALE GENOMIC DNA]</scope>
</reference>
<evidence type="ECO:0000256" key="7">
    <source>
        <dbReference type="ARBA" id="ARBA00023034"/>
    </source>
</evidence>
<evidence type="ECO:0000256" key="6">
    <source>
        <dbReference type="ARBA" id="ARBA00022989"/>
    </source>
</evidence>
<evidence type="ECO:0000256" key="9">
    <source>
        <dbReference type="ARBA" id="ARBA00023157"/>
    </source>
</evidence>
<dbReference type="InParanoid" id="H2VF28"/>
<feature type="domain" description="L-type lectin-like" evidence="13">
    <location>
        <begin position="71"/>
        <end position="307"/>
    </location>
</feature>
<dbReference type="GO" id="GO:0000139">
    <property type="term" value="C:Golgi membrane"/>
    <property type="evidence" value="ECO:0007669"/>
    <property type="project" value="UniProtKB-SubCell"/>
</dbReference>
<keyword evidence="15" id="KW-1185">Reference proteome</keyword>
<keyword evidence="7" id="KW-0333">Golgi apparatus</keyword>
<keyword evidence="10" id="KW-0325">Glycoprotein</keyword>
<evidence type="ECO:0000256" key="5">
    <source>
        <dbReference type="ARBA" id="ARBA00022734"/>
    </source>
</evidence>
<feature type="transmembrane region" description="Helical" evidence="12">
    <location>
        <begin position="352"/>
        <end position="376"/>
    </location>
</feature>
<dbReference type="PROSITE" id="PS51328">
    <property type="entry name" value="L_LECTIN_LIKE"/>
    <property type="match status" value="1"/>
</dbReference>
<dbReference type="GO" id="GO:0005793">
    <property type="term" value="C:endoplasmic reticulum-Golgi intermediate compartment"/>
    <property type="evidence" value="ECO:0007669"/>
    <property type="project" value="TreeGrafter"/>
</dbReference>
<dbReference type="GO" id="GO:0030134">
    <property type="term" value="C:COPII-coated ER to Golgi transport vesicle"/>
    <property type="evidence" value="ECO:0007669"/>
    <property type="project" value="TreeGrafter"/>
</dbReference>